<reference evidence="1 2" key="1">
    <citation type="submission" date="2018-10" db="EMBL/GenBank/DDBJ databases">
        <title>Phylogenomics of Brevibacillus.</title>
        <authorList>
            <person name="Dunlap C."/>
        </authorList>
    </citation>
    <scope>NUCLEOTIDE SEQUENCE [LARGE SCALE GENOMIC DNA]</scope>
    <source>
        <strain evidence="1 2">DSM 100115</strain>
    </source>
</reference>
<accession>A0A3M8ANS1</accession>
<evidence type="ECO:0000313" key="1">
    <source>
        <dbReference type="EMBL" id="RNB52679.1"/>
    </source>
</evidence>
<evidence type="ECO:0000313" key="2">
    <source>
        <dbReference type="Proteomes" id="UP000268829"/>
    </source>
</evidence>
<dbReference type="EMBL" id="RHHS01000055">
    <property type="protein sequence ID" value="RNB52679.1"/>
    <property type="molecule type" value="Genomic_DNA"/>
</dbReference>
<dbReference type="AlphaFoldDB" id="A0A3M8ANS1"/>
<proteinExistence type="predicted"/>
<dbReference type="RefSeq" id="WP_122906657.1">
    <property type="nucleotide sequence ID" value="NZ_RHHS01000055.1"/>
</dbReference>
<gene>
    <name evidence="1" type="ORF">EDM57_21060</name>
</gene>
<protein>
    <submittedName>
        <fullName evidence="1">Uncharacterized protein</fullName>
    </submittedName>
</protein>
<dbReference type="Proteomes" id="UP000268829">
    <property type="component" value="Unassembled WGS sequence"/>
</dbReference>
<name>A0A3M8ANS1_9BACL</name>
<sequence length="93" mass="10986">MNFNAKPVYIYRYNFNVNKNTCHWLLSTSKEERLATDQSIELASLDDLHDWIAASGEAFNGILTVQEGHCKWFEQKYVNEFGETDFEYHYILL</sequence>
<comment type="caution">
    <text evidence="1">The sequence shown here is derived from an EMBL/GenBank/DDBJ whole genome shotgun (WGS) entry which is preliminary data.</text>
</comment>
<dbReference type="OrthoDB" id="2892546at2"/>
<organism evidence="1 2">
    <name type="scientific">Brevibacillus gelatini</name>
    <dbReference type="NCBI Taxonomy" id="1655277"/>
    <lineage>
        <taxon>Bacteria</taxon>
        <taxon>Bacillati</taxon>
        <taxon>Bacillota</taxon>
        <taxon>Bacilli</taxon>
        <taxon>Bacillales</taxon>
        <taxon>Paenibacillaceae</taxon>
        <taxon>Brevibacillus</taxon>
    </lineage>
</organism>
<keyword evidence="2" id="KW-1185">Reference proteome</keyword>